<comment type="caution">
    <text evidence="1">The sequence shown here is derived from an EMBL/GenBank/DDBJ whole genome shotgun (WGS) entry which is preliminary data.</text>
</comment>
<name>A0ABN3URW9_9MICO</name>
<accession>A0ABN3URW9</accession>
<evidence type="ECO:0008006" key="3">
    <source>
        <dbReference type="Google" id="ProtNLM"/>
    </source>
</evidence>
<evidence type="ECO:0000313" key="1">
    <source>
        <dbReference type="EMBL" id="GAA2737780.1"/>
    </source>
</evidence>
<gene>
    <name evidence="1" type="ORF">GCM10009867_26330</name>
</gene>
<dbReference type="EMBL" id="BAAARN010000003">
    <property type="protein sequence ID" value="GAA2737780.1"/>
    <property type="molecule type" value="Genomic_DNA"/>
</dbReference>
<keyword evidence="2" id="KW-1185">Reference proteome</keyword>
<dbReference type="RefSeq" id="WP_344194165.1">
    <property type="nucleotide sequence ID" value="NZ_BAAARN010000003.1"/>
</dbReference>
<sequence length="340" mass="37076">MRPPPDLTALPPLVTRERALRTLTRHQLDGALASGRLGRVRRGLYDDPGRCARLTTPARHVGLAEAVQASETGAVLSHVSAALVWGLPNPRWTTPRIQLTVTGRARTSRAGSAVLLHRAALPHRHRAVVDGLCVTSPARTVLDCFRTLPLGDALAVADAAFRRELLEAVHLEDALELMHRWPQLERVHRGIPLIDPRRENWLESFSAAALATHGVPLATPQVAVYDLDGTFVARVDALWQEHGVIGEADGAGKYLGDFDEAGDRSPEAVARRVIAAGVRESRLRDLGFGVVRWDPREITTNPARVARRFHATAAATDRSRIRALVRLEGSPAATSYPPAR</sequence>
<evidence type="ECO:0000313" key="2">
    <source>
        <dbReference type="Proteomes" id="UP001501326"/>
    </source>
</evidence>
<proteinExistence type="predicted"/>
<dbReference type="Proteomes" id="UP001501326">
    <property type="component" value="Unassembled WGS sequence"/>
</dbReference>
<protein>
    <recommendedName>
        <fullName evidence="3">Type IV toxin-antitoxin system AbiEi family antitoxin domain-containing protein</fullName>
    </recommendedName>
</protein>
<reference evidence="1 2" key="1">
    <citation type="journal article" date="2019" name="Int. J. Syst. Evol. Microbiol.">
        <title>The Global Catalogue of Microorganisms (GCM) 10K type strain sequencing project: providing services to taxonomists for standard genome sequencing and annotation.</title>
        <authorList>
            <consortium name="The Broad Institute Genomics Platform"/>
            <consortium name="The Broad Institute Genome Sequencing Center for Infectious Disease"/>
            <person name="Wu L."/>
            <person name="Ma J."/>
        </authorList>
    </citation>
    <scope>NUCLEOTIDE SEQUENCE [LARGE SCALE GENOMIC DNA]</scope>
    <source>
        <strain evidence="1 2">JCM 16378</strain>
    </source>
</reference>
<organism evidence="1 2">
    <name type="scientific">Pedococcus aerophilus</name>
    <dbReference type="NCBI Taxonomy" id="436356"/>
    <lineage>
        <taxon>Bacteria</taxon>
        <taxon>Bacillati</taxon>
        <taxon>Actinomycetota</taxon>
        <taxon>Actinomycetes</taxon>
        <taxon>Micrococcales</taxon>
        <taxon>Intrasporangiaceae</taxon>
        <taxon>Pedococcus</taxon>
    </lineage>
</organism>